<feature type="compositionally biased region" description="Basic and acidic residues" evidence="1">
    <location>
        <begin position="74"/>
        <end position="86"/>
    </location>
</feature>
<proteinExistence type="predicted"/>
<gene>
    <name evidence="2" type="ORF">PLEPLA_LOCUS26573</name>
</gene>
<name>A0A9N7YV48_PLEPL</name>
<reference evidence="2" key="1">
    <citation type="submission" date="2020-03" db="EMBL/GenBank/DDBJ databases">
        <authorList>
            <person name="Weist P."/>
        </authorList>
    </citation>
    <scope>NUCLEOTIDE SEQUENCE</scope>
</reference>
<evidence type="ECO:0000313" key="3">
    <source>
        <dbReference type="Proteomes" id="UP001153269"/>
    </source>
</evidence>
<dbReference type="InterPro" id="IPR046341">
    <property type="entry name" value="SET_dom_sf"/>
</dbReference>
<evidence type="ECO:0000313" key="2">
    <source>
        <dbReference type="EMBL" id="CAB1438690.1"/>
    </source>
</evidence>
<sequence>MCGSSQGFTASSSSAQCTTAMLTPERSLQSAGVAAAAAATMPESQDVDMTYWSEADFEEKCTYMVKDQPLEQASADHGRTRAERSLPRNLALKRGHNSTE</sequence>
<accession>A0A9N7YV48</accession>
<keyword evidence="3" id="KW-1185">Reference proteome</keyword>
<feature type="non-terminal residue" evidence="2">
    <location>
        <position position="1"/>
    </location>
</feature>
<evidence type="ECO:0000256" key="1">
    <source>
        <dbReference type="SAM" id="MobiDB-lite"/>
    </source>
</evidence>
<feature type="region of interest" description="Disordered" evidence="1">
    <location>
        <begin position="71"/>
        <end position="100"/>
    </location>
</feature>
<comment type="caution">
    <text evidence="2">The sequence shown here is derived from an EMBL/GenBank/DDBJ whole genome shotgun (WGS) entry which is preliminary data.</text>
</comment>
<feature type="compositionally biased region" description="Basic residues" evidence="1">
    <location>
        <begin position="91"/>
        <end position="100"/>
    </location>
</feature>
<dbReference type="Gene3D" id="2.170.270.10">
    <property type="entry name" value="SET domain"/>
    <property type="match status" value="1"/>
</dbReference>
<dbReference type="AlphaFoldDB" id="A0A9N7YV48"/>
<organism evidence="2 3">
    <name type="scientific">Pleuronectes platessa</name>
    <name type="common">European plaice</name>
    <dbReference type="NCBI Taxonomy" id="8262"/>
    <lineage>
        <taxon>Eukaryota</taxon>
        <taxon>Metazoa</taxon>
        <taxon>Chordata</taxon>
        <taxon>Craniata</taxon>
        <taxon>Vertebrata</taxon>
        <taxon>Euteleostomi</taxon>
        <taxon>Actinopterygii</taxon>
        <taxon>Neopterygii</taxon>
        <taxon>Teleostei</taxon>
        <taxon>Neoteleostei</taxon>
        <taxon>Acanthomorphata</taxon>
        <taxon>Carangaria</taxon>
        <taxon>Pleuronectiformes</taxon>
        <taxon>Pleuronectoidei</taxon>
        <taxon>Pleuronectidae</taxon>
        <taxon>Pleuronectes</taxon>
    </lineage>
</organism>
<dbReference type="Proteomes" id="UP001153269">
    <property type="component" value="Unassembled WGS sequence"/>
</dbReference>
<dbReference type="EMBL" id="CADEAL010002191">
    <property type="protein sequence ID" value="CAB1438690.1"/>
    <property type="molecule type" value="Genomic_DNA"/>
</dbReference>
<protein>
    <submittedName>
        <fullName evidence="2">Uncharacterized protein</fullName>
    </submittedName>
</protein>